<dbReference type="GeneID" id="60321139"/>
<reference evidence="1 2" key="1">
    <citation type="submission" date="2018-08" db="EMBL/GenBank/DDBJ databases">
        <authorList>
            <person name="Washington J.M."/>
            <person name="Garlena R.A."/>
            <person name="Russell D.A."/>
            <person name="Pope W.H."/>
            <person name="Jacobs-Sera D."/>
            <person name="Hatfull G.F."/>
        </authorList>
    </citation>
    <scope>NUCLEOTIDE SEQUENCE [LARGE SCALE GENOMIC DNA]</scope>
</reference>
<dbReference type="RefSeq" id="YP_009949733.1">
    <property type="nucleotide sequence ID" value="NC_051583.1"/>
</dbReference>
<keyword evidence="2" id="KW-1185">Reference proteome</keyword>
<sequence>MKTHYWVGIGLALLALGFSIPALAIAIVLLAGGAP</sequence>
<evidence type="ECO:0000313" key="1">
    <source>
        <dbReference type="EMBL" id="AYD82064.1"/>
    </source>
</evidence>
<dbReference type="EMBL" id="MH744423">
    <property type="protein sequence ID" value="AYD82064.1"/>
    <property type="molecule type" value="Genomic_DNA"/>
</dbReference>
<gene>
    <name evidence="1" type="primary">70</name>
    <name evidence="1" type="ORF">SEA_SAGUARO_70</name>
</gene>
<accession>A0A386KCP2</accession>
<proteinExistence type="predicted"/>
<protein>
    <submittedName>
        <fullName evidence="1">Membrane protein</fullName>
    </submittedName>
</protein>
<dbReference type="Proteomes" id="UP000269292">
    <property type="component" value="Segment"/>
</dbReference>
<evidence type="ECO:0000313" key="2">
    <source>
        <dbReference type="Proteomes" id="UP000269292"/>
    </source>
</evidence>
<name>A0A386KCP2_9CAUD</name>
<dbReference type="KEGG" id="vg:60321139"/>
<organism evidence="1 2">
    <name type="scientific">Mycobacterium phage Saguaro</name>
    <dbReference type="NCBI Taxonomy" id="2315616"/>
    <lineage>
        <taxon>Viruses</taxon>
        <taxon>Duplodnaviria</taxon>
        <taxon>Heunggongvirae</taxon>
        <taxon>Uroviricota</taxon>
        <taxon>Caudoviricetes</taxon>
        <taxon>Bclasvirinae</taxon>
        <taxon>Saguarovirus</taxon>
        <taxon>Saguarovirus saguaro</taxon>
    </lineage>
</organism>